<feature type="transmembrane region" description="Helical" evidence="10">
    <location>
        <begin position="839"/>
        <end position="862"/>
    </location>
</feature>
<organism evidence="13 14">
    <name type="scientific">Metarhizium rileyi (strain RCEF 4871)</name>
    <name type="common">Nomuraea rileyi</name>
    <dbReference type="NCBI Taxonomy" id="1649241"/>
    <lineage>
        <taxon>Eukaryota</taxon>
        <taxon>Fungi</taxon>
        <taxon>Dikarya</taxon>
        <taxon>Ascomycota</taxon>
        <taxon>Pezizomycotina</taxon>
        <taxon>Sordariomycetes</taxon>
        <taxon>Hypocreomycetidae</taxon>
        <taxon>Hypocreales</taxon>
        <taxon>Clavicipitaceae</taxon>
        <taxon>Metarhizium</taxon>
    </lineage>
</organism>
<name>A0A167CJY8_METRR</name>
<feature type="transmembrane region" description="Helical" evidence="10">
    <location>
        <begin position="767"/>
        <end position="793"/>
    </location>
</feature>
<dbReference type="Pfam" id="PF00005">
    <property type="entry name" value="ABC_tran"/>
    <property type="match status" value="2"/>
</dbReference>
<evidence type="ECO:0000259" key="12">
    <source>
        <dbReference type="PROSITE" id="PS50929"/>
    </source>
</evidence>
<keyword evidence="6" id="KW-0067">ATP-binding</keyword>
<evidence type="ECO:0000256" key="5">
    <source>
        <dbReference type="ARBA" id="ARBA00022741"/>
    </source>
</evidence>
<gene>
    <name evidence="13" type="ORF">NOR_05359</name>
</gene>
<feature type="transmembrane region" description="Helical" evidence="10">
    <location>
        <begin position="350"/>
        <end position="368"/>
    </location>
</feature>
<dbReference type="SUPFAM" id="SSF52540">
    <property type="entry name" value="P-loop containing nucleoside triphosphate hydrolases"/>
    <property type="match status" value="2"/>
</dbReference>
<keyword evidence="14" id="KW-1185">Reference proteome</keyword>
<dbReference type="Pfam" id="PF00664">
    <property type="entry name" value="ABC_membrane"/>
    <property type="match status" value="2"/>
</dbReference>
<dbReference type="InterPro" id="IPR036640">
    <property type="entry name" value="ABC1_TM_sf"/>
</dbReference>
<dbReference type="GO" id="GO:0005524">
    <property type="term" value="F:ATP binding"/>
    <property type="evidence" value="ECO:0007669"/>
    <property type="project" value="UniProtKB-KW"/>
</dbReference>
<evidence type="ECO:0000256" key="10">
    <source>
        <dbReference type="SAM" id="Phobius"/>
    </source>
</evidence>
<evidence type="ECO:0000256" key="3">
    <source>
        <dbReference type="ARBA" id="ARBA00022448"/>
    </source>
</evidence>
<evidence type="ECO:0000259" key="11">
    <source>
        <dbReference type="PROSITE" id="PS50893"/>
    </source>
</evidence>
<comment type="caution">
    <text evidence="13">The sequence shown here is derived from an EMBL/GenBank/DDBJ whole genome shotgun (WGS) entry which is preliminary data.</text>
</comment>
<proteinExistence type="inferred from homology"/>
<dbReference type="Gene3D" id="3.40.50.300">
    <property type="entry name" value="P-loop containing nucleotide triphosphate hydrolases"/>
    <property type="match status" value="2"/>
</dbReference>
<keyword evidence="7 10" id="KW-1133">Transmembrane helix</keyword>
<dbReference type="Gene3D" id="1.20.1560.10">
    <property type="entry name" value="ABC transporter type 1, transmembrane domain"/>
    <property type="match status" value="2"/>
</dbReference>
<evidence type="ECO:0000256" key="2">
    <source>
        <dbReference type="ARBA" id="ARBA00007577"/>
    </source>
</evidence>
<comment type="subcellular location">
    <subcellularLocation>
        <location evidence="1">Membrane</location>
        <topology evidence="1">Multi-pass membrane protein</topology>
    </subcellularLocation>
</comment>
<evidence type="ECO:0000256" key="4">
    <source>
        <dbReference type="ARBA" id="ARBA00022692"/>
    </source>
</evidence>
<dbReference type="SMART" id="SM00382">
    <property type="entry name" value="AAA"/>
    <property type="match status" value="2"/>
</dbReference>
<dbReference type="InterPro" id="IPR003593">
    <property type="entry name" value="AAA+_ATPase"/>
</dbReference>
<feature type="transmembrane region" description="Helical" evidence="10">
    <location>
        <begin position="985"/>
        <end position="1006"/>
    </location>
</feature>
<evidence type="ECO:0000313" key="13">
    <source>
        <dbReference type="EMBL" id="OAA41281.1"/>
    </source>
</evidence>
<sequence>MDLRANGDGKPGGTAQGQPDDQTAVDMGSATPDASKTEQGKETEAQKDGFGLLMRVLTFSSTLDRVIQIICAVAALCSGAALPLMAIVLGRLTAEFTGFGSEDSKQSEEDFMAAYTSSICSLANSQHVYPLEPAQRPLRKANDAKLVYIWSFGFTFTANRTVQTLRLTCLDKILNRSLAQHDGETPGSLSNTITTQCNSIQTALSDRIGIMIQAFSMLLASFAVAFSQSWQLTLVMFGLVMITLALIGGIVGSDQKIEAGLMKRYADCSAIAEDALGSIRTVVAFGAAPKFLSKYEKILVTAEKEGKKRGPLVGLMFACQYFFMFAGWAIGFYLGAFLYTRGDISDPGRILSVFFAMLIGLGAIMALGPNMPSFIKAIAASGIVFRLLDDATHKSDAASASSTTDLATSCEGNIQLRNVSFAYDSRPDRPSLSNVDIEFRRGTCTAVVGPSGAGKSTLIALLERWYQPTSGSILLDGRDVSKLDVKWLRRQIALVQQEPQLFNASIFENIAHGLVGTDEENATAEEKEVLVKQACDEARVSQFVYKLPDGIHTNVGDRASLISGGQKQRIAIARALVGRRPVLLMDEATSALDGENSEVIESLLTASENRTTIFITHKIMSAKRANRIVVMDKGLVAEMGTHSELLSANNLYKRLYDTQAQLEVDDEPVHAIRRKSTAKDVAIADDAAATEEPSEQHAEMPELLKRSLLTNLWTIASEQKRYWPIFFIGAAAAVVTAQIFPVQAILLGRVLQTFQEPMSQVRSAVNFWALMFFVVGLGALIAYATLGFFMTLFGMHLTTFYRLEYFRAVLLQRMEFFDRVASGAIVSRLSTDPANLHELISVNIGLLISIFVSVISGSIIALAYSWKFALVAIFGGMPMTFFAGFIRMKLDSSLAEATIKVFEESARFASDALSVIRTVKAFTMEDTVRRSYENHLSLTIGKLYTRTAVIMLFFALSESLELLAAALAFWYGGKLLGGREATTEQFFTVFIAVIVGGQAAGALFGFSSNIGKAKISANNIIGIRSRVPKPGASDELPDVLDEKSSDAAIDFKNVSFSYPTRPNALVLNNISLRIYPGQTVGIVGESGSGKSTLMALLERFYEVQSGRLQVFGRSILSYDVNHYRSRLAIVPQEPTLYKGSIRDNIVLGVDETQVDEEKVVQACKAANLTDFIASLPDGYNTDSGSSMSSAFSGGQKQRVAIARALLREPEILLLDEPTSALDAESEQMVRDTLNNIQGGRTMVIITHRLNIVRNADIIIVMAGGKIVEQGSHDELLANRGHYFKMYQAARGEEL</sequence>
<feature type="transmembrane region" description="Helical" evidence="10">
    <location>
        <begin position="312"/>
        <end position="338"/>
    </location>
</feature>
<feature type="transmembrane region" description="Helical" evidence="10">
    <location>
        <begin position="232"/>
        <end position="253"/>
    </location>
</feature>
<feature type="compositionally biased region" description="Basic and acidic residues" evidence="9">
    <location>
        <begin position="35"/>
        <end position="44"/>
    </location>
</feature>
<dbReference type="EMBL" id="AZHC01000016">
    <property type="protein sequence ID" value="OAA41281.1"/>
    <property type="molecule type" value="Genomic_DNA"/>
</dbReference>
<dbReference type="GO" id="GO:0005743">
    <property type="term" value="C:mitochondrial inner membrane"/>
    <property type="evidence" value="ECO:0007669"/>
    <property type="project" value="TreeGrafter"/>
</dbReference>
<keyword evidence="3" id="KW-0813">Transport</keyword>
<dbReference type="FunFam" id="3.40.50.300:FF:000967">
    <property type="entry name" value="ABC multidrug transporter mdr4"/>
    <property type="match status" value="1"/>
</dbReference>
<dbReference type="InterPro" id="IPR003439">
    <property type="entry name" value="ABC_transporter-like_ATP-bd"/>
</dbReference>
<dbReference type="OMA" id="FACQYFF"/>
<dbReference type="PROSITE" id="PS50929">
    <property type="entry name" value="ABC_TM1F"/>
    <property type="match status" value="2"/>
</dbReference>
<feature type="transmembrane region" description="Helical" evidence="10">
    <location>
        <begin position="208"/>
        <end position="226"/>
    </location>
</feature>
<dbReference type="SUPFAM" id="SSF90123">
    <property type="entry name" value="ABC transporter transmembrane region"/>
    <property type="match status" value="2"/>
</dbReference>
<evidence type="ECO:0000313" key="14">
    <source>
        <dbReference type="Proteomes" id="UP000243498"/>
    </source>
</evidence>
<evidence type="ECO:0000256" key="1">
    <source>
        <dbReference type="ARBA" id="ARBA00004141"/>
    </source>
</evidence>
<evidence type="ECO:0000256" key="6">
    <source>
        <dbReference type="ARBA" id="ARBA00022840"/>
    </source>
</evidence>
<dbReference type="GO" id="GO:0016887">
    <property type="term" value="F:ATP hydrolysis activity"/>
    <property type="evidence" value="ECO:0007669"/>
    <property type="project" value="InterPro"/>
</dbReference>
<feature type="transmembrane region" description="Helical" evidence="10">
    <location>
        <begin position="868"/>
        <end position="886"/>
    </location>
</feature>
<dbReference type="InterPro" id="IPR017871">
    <property type="entry name" value="ABC_transporter-like_CS"/>
</dbReference>
<evidence type="ECO:0000256" key="8">
    <source>
        <dbReference type="ARBA" id="ARBA00023136"/>
    </source>
</evidence>
<evidence type="ECO:0000256" key="7">
    <source>
        <dbReference type="ARBA" id="ARBA00022989"/>
    </source>
</evidence>
<dbReference type="OrthoDB" id="6500128at2759"/>
<feature type="domain" description="ABC transporter" evidence="11">
    <location>
        <begin position="414"/>
        <end position="658"/>
    </location>
</feature>
<feature type="domain" description="ABC transmembrane type-1" evidence="12">
    <location>
        <begin position="148"/>
        <end position="376"/>
    </location>
</feature>
<dbReference type="PANTHER" id="PTHR43394:SF18">
    <property type="entry name" value="ABC TRANSPORTER B FAMILY MEMBER 11-LIKE"/>
    <property type="match status" value="1"/>
</dbReference>
<dbReference type="GO" id="GO:0090374">
    <property type="term" value="P:oligopeptide export from mitochondrion"/>
    <property type="evidence" value="ECO:0007669"/>
    <property type="project" value="TreeGrafter"/>
</dbReference>
<dbReference type="FunFam" id="3.40.50.300:FF:000913">
    <property type="entry name" value="ABC multidrug transporter SitT"/>
    <property type="match status" value="1"/>
</dbReference>
<dbReference type="PROSITE" id="PS50893">
    <property type="entry name" value="ABC_TRANSPORTER_2"/>
    <property type="match status" value="2"/>
</dbReference>
<keyword evidence="8 10" id="KW-0472">Membrane</keyword>
<dbReference type="PANTHER" id="PTHR43394">
    <property type="entry name" value="ATP-DEPENDENT PERMEASE MDL1, MITOCHONDRIAL"/>
    <property type="match status" value="1"/>
</dbReference>
<dbReference type="InterPro" id="IPR011527">
    <property type="entry name" value="ABC1_TM_dom"/>
</dbReference>
<protein>
    <submittedName>
        <fullName evidence="13">ABC transporter, transmembrane domain, type 1</fullName>
    </submittedName>
</protein>
<accession>A0A167CJY8</accession>
<comment type="similarity">
    <text evidence="2">Belongs to the ABC transporter superfamily. ABCB family. Multidrug resistance exporter (TC 3.A.1.201) subfamily.</text>
</comment>
<feature type="domain" description="ABC transmembrane type-1" evidence="12">
    <location>
        <begin position="727"/>
        <end position="1012"/>
    </location>
</feature>
<dbReference type="PROSITE" id="PS00211">
    <property type="entry name" value="ABC_TRANSPORTER_1"/>
    <property type="match status" value="2"/>
</dbReference>
<reference evidence="13 14" key="1">
    <citation type="journal article" date="2016" name="Genome Biol. Evol.">
        <title>Divergent and convergent evolution of fungal pathogenicity.</title>
        <authorList>
            <person name="Shang Y."/>
            <person name="Xiao G."/>
            <person name="Zheng P."/>
            <person name="Cen K."/>
            <person name="Zhan S."/>
            <person name="Wang C."/>
        </authorList>
    </citation>
    <scope>NUCLEOTIDE SEQUENCE [LARGE SCALE GENOMIC DNA]</scope>
    <source>
        <strain evidence="13 14">RCEF 4871</strain>
    </source>
</reference>
<dbReference type="CDD" id="cd18578">
    <property type="entry name" value="ABC_6TM_Pgp_ABCB1_D2_like"/>
    <property type="match status" value="1"/>
</dbReference>
<dbReference type="InterPro" id="IPR027417">
    <property type="entry name" value="P-loop_NTPase"/>
</dbReference>
<keyword evidence="5" id="KW-0547">Nucleotide-binding</keyword>
<dbReference type="CDD" id="cd18577">
    <property type="entry name" value="ABC_6TM_Pgp_ABCB1_D1_like"/>
    <property type="match status" value="1"/>
</dbReference>
<feature type="transmembrane region" description="Helical" evidence="10">
    <location>
        <begin position="948"/>
        <end position="973"/>
    </location>
</feature>
<dbReference type="Proteomes" id="UP000243498">
    <property type="component" value="Unassembled WGS sequence"/>
</dbReference>
<feature type="domain" description="ABC transporter" evidence="11">
    <location>
        <begin position="1049"/>
        <end position="1288"/>
    </location>
</feature>
<dbReference type="InterPro" id="IPR039421">
    <property type="entry name" value="Type_1_exporter"/>
</dbReference>
<feature type="region of interest" description="Disordered" evidence="9">
    <location>
        <begin position="1"/>
        <end position="44"/>
    </location>
</feature>
<feature type="transmembrane region" description="Helical" evidence="10">
    <location>
        <begin position="66"/>
        <end position="89"/>
    </location>
</feature>
<dbReference type="STRING" id="1081105.A0A167CJY8"/>
<feature type="transmembrane region" description="Helical" evidence="10">
    <location>
        <begin position="725"/>
        <end position="747"/>
    </location>
</feature>
<dbReference type="GO" id="GO:0015421">
    <property type="term" value="F:ABC-type oligopeptide transporter activity"/>
    <property type="evidence" value="ECO:0007669"/>
    <property type="project" value="TreeGrafter"/>
</dbReference>
<keyword evidence="4 10" id="KW-0812">Transmembrane</keyword>
<evidence type="ECO:0000256" key="9">
    <source>
        <dbReference type="SAM" id="MobiDB-lite"/>
    </source>
</evidence>